<keyword evidence="3" id="KW-1185">Reference proteome</keyword>
<organism evidence="2 3">
    <name type="scientific">Triticum turgidum subsp. durum</name>
    <name type="common">Durum wheat</name>
    <name type="synonym">Triticum durum</name>
    <dbReference type="NCBI Taxonomy" id="4567"/>
    <lineage>
        <taxon>Eukaryota</taxon>
        <taxon>Viridiplantae</taxon>
        <taxon>Streptophyta</taxon>
        <taxon>Embryophyta</taxon>
        <taxon>Tracheophyta</taxon>
        <taxon>Spermatophyta</taxon>
        <taxon>Magnoliopsida</taxon>
        <taxon>Liliopsida</taxon>
        <taxon>Poales</taxon>
        <taxon>Poaceae</taxon>
        <taxon>BOP clade</taxon>
        <taxon>Pooideae</taxon>
        <taxon>Triticodae</taxon>
        <taxon>Triticeae</taxon>
        <taxon>Triticinae</taxon>
        <taxon>Triticum</taxon>
    </lineage>
</organism>
<dbReference type="SUPFAM" id="SSF53474">
    <property type="entry name" value="alpha/beta-Hydrolases"/>
    <property type="match status" value="1"/>
</dbReference>
<reference evidence="2 3" key="1">
    <citation type="submission" date="2017-09" db="EMBL/GenBank/DDBJ databases">
        <authorList>
            <consortium name="International Durum Wheat Genome Sequencing Consortium (IDWGSC)"/>
            <person name="Milanesi L."/>
        </authorList>
    </citation>
    <scope>NUCLEOTIDE SEQUENCE [LARGE SCALE GENOMIC DNA]</scope>
    <source>
        <strain evidence="3">cv. Svevo</strain>
    </source>
</reference>
<sequence>MEAGTRSQNTATDESPRSAPPAAMLRRKGKAVRLVEFPDAFHAFYGFPELPDAGRVVEEMKAFIESTSSIHGDPAA</sequence>
<dbReference type="InterPro" id="IPR029058">
    <property type="entry name" value="AB_hydrolase_fold"/>
</dbReference>
<dbReference type="Gene3D" id="3.40.50.1820">
    <property type="entry name" value="alpha/beta hydrolase"/>
    <property type="match status" value="1"/>
</dbReference>
<dbReference type="EMBL" id="LT934123">
    <property type="protein sequence ID" value="VAI71494.1"/>
    <property type="molecule type" value="Genomic_DNA"/>
</dbReference>
<name>A0A9R0Z5R5_TRITD</name>
<evidence type="ECO:0000313" key="3">
    <source>
        <dbReference type="Proteomes" id="UP000324705"/>
    </source>
</evidence>
<feature type="compositionally biased region" description="Polar residues" evidence="1">
    <location>
        <begin position="1"/>
        <end position="13"/>
    </location>
</feature>
<dbReference type="AlphaFoldDB" id="A0A9R0Z5R5"/>
<dbReference type="Gramene" id="TRITD7Av1G048880.2">
    <property type="protein sequence ID" value="TRITD7Av1G048880.2"/>
    <property type="gene ID" value="TRITD7Av1G048880"/>
</dbReference>
<protein>
    <recommendedName>
        <fullName evidence="4">Alpha/beta hydrolase fold-3 domain-containing protein</fullName>
    </recommendedName>
</protein>
<evidence type="ECO:0008006" key="4">
    <source>
        <dbReference type="Google" id="ProtNLM"/>
    </source>
</evidence>
<evidence type="ECO:0000313" key="2">
    <source>
        <dbReference type="EMBL" id="VAI71494.1"/>
    </source>
</evidence>
<feature type="region of interest" description="Disordered" evidence="1">
    <location>
        <begin position="1"/>
        <end position="25"/>
    </location>
</feature>
<proteinExistence type="predicted"/>
<evidence type="ECO:0000256" key="1">
    <source>
        <dbReference type="SAM" id="MobiDB-lite"/>
    </source>
</evidence>
<dbReference type="Proteomes" id="UP000324705">
    <property type="component" value="Chromosome 7A"/>
</dbReference>
<accession>A0A9R0Z5R5</accession>
<gene>
    <name evidence="2" type="ORF">TRITD_7Av1G048880</name>
</gene>